<evidence type="ECO:0000313" key="2">
    <source>
        <dbReference type="EMBL" id="SMH49064.1"/>
    </source>
</evidence>
<organism evidence="2 3">
    <name type="scientific">Mesorhizobium australicum</name>
    <dbReference type="NCBI Taxonomy" id="536018"/>
    <lineage>
        <taxon>Bacteria</taxon>
        <taxon>Pseudomonadati</taxon>
        <taxon>Pseudomonadota</taxon>
        <taxon>Alphaproteobacteria</taxon>
        <taxon>Hyphomicrobiales</taxon>
        <taxon>Phyllobacteriaceae</taxon>
        <taxon>Mesorhizobium</taxon>
    </lineage>
</organism>
<dbReference type="SUPFAM" id="SSF89360">
    <property type="entry name" value="HesB-like domain"/>
    <property type="match status" value="1"/>
</dbReference>
<dbReference type="GO" id="GO:0016226">
    <property type="term" value="P:iron-sulfur cluster assembly"/>
    <property type="evidence" value="ECO:0007669"/>
    <property type="project" value="InterPro"/>
</dbReference>
<dbReference type="EMBL" id="FXBL01000004">
    <property type="protein sequence ID" value="SMH49064.1"/>
    <property type="molecule type" value="Genomic_DNA"/>
</dbReference>
<dbReference type="InterPro" id="IPR000361">
    <property type="entry name" value="ATAP_core_dom"/>
</dbReference>
<dbReference type="GO" id="GO:0051537">
    <property type="term" value="F:2 iron, 2 sulfur cluster binding"/>
    <property type="evidence" value="ECO:0007669"/>
    <property type="project" value="TreeGrafter"/>
</dbReference>
<reference evidence="2 3" key="1">
    <citation type="submission" date="2017-04" db="EMBL/GenBank/DDBJ databases">
        <authorList>
            <person name="Afonso C.L."/>
            <person name="Miller P.J."/>
            <person name="Scott M.A."/>
            <person name="Spackman E."/>
            <person name="Goraichik I."/>
            <person name="Dimitrov K.M."/>
            <person name="Suarez D.L."/>
            <person name="Swayne D.E."/>
        </authorList>
    </citation>
    <scope>NUCLEOTIDE SEQUENCE [LARGE SCALE GENOMIC DNA]</scope>
    <source>
        <strain evidence="2 3">B5P</strain>
    </source>
</reference>
<dbReference type="PANTHER" id="PTHR43011">
    <property type="entry name" value="IRON-SULFUR CLUSTER ASSEMBLY 2 HOMOLOG, MITOCHONDRIAL"/>
    <property type="match status" value="1"/>
</dbReference>
<dbReference type="InterPro" id="IPR035903">
    <property type="entry name" value="HesB-like_dom_sf"/>
</dbReference>
<dbReference type="GO" id="GO:0051539">
    <property type="term" value="F:4 iron, 4 sulfur cluster binding"/>
    <property type="evidence" value="ECO:0007669"/>
    <property type="project" value="TreeGrafter"/>
</dbReference>
<evidence type="ECO:0000313" key="3">
    <source>
        <dbReference type="Proteomes" id="UP000193083"/>
    </source>
</evidence>
<dbReference type="RefSeq" id="WP_085467746.1">
    <property type="nucleotide sequence ID" value="NZ_FXBL01000004.1"/>
</dbReference>
<keyword evidence="3" id="KW-1185">Reference proteome</keyword>
<sequence length="116" mass="12089">MGTDAKTAMKGIDVTDAAASRVAKIVAKEPGKSALRVSVEGGGCSGFSYKFDLVDSRNDDDLAIEKNGATILIDELSLIYMGGSVIDFVDDLMGQSFQIRNPNAVASCGCGTSFSI</sequence>
<dbReference type="Gene3D" id="2.60.300.12">
    <property type="entry name" value="HesB-like domain"/>
    <property type="match status" value="1"/>
</dbReference>
<dbReference type="AlphaFoldDB" id="A0A1X7PD78"/>
<dbReference type="NCBIfam" id="TIGR00049">
    <property type="entry name" value="iron-sulfur cluster assembly accessory protein"/>
    <property type="match status" value="1"/>
</dbReference>
<dbReference type="PROSITE" id="PS01152">
    <property type="entry name" value="HESB"/>
    <property type="match status" value="1"/>
</dbReference>
<dbReference type="InterPro" id="IPR017870">
    <property type="entry name" value="FeS_cluster_insertion_CS"/>
</dbReference>
<accession>A0A1X7PD78</accession>
<dbReference type="PANTHER" id="PTHR43011:SF1">
    <property type="entry name" value="IRON-SULFUR CLUSTER ASSEMBLY 2 HOMOLOG, MITOCHONDRIAL"/>
    <property type="match status" value="1"/>
</dbReference>
<dbReference type="GO" id="GO:0005506">
    <property type="term" value="F:iron ion binding"/>
    <property type="evidence" value="ECO:0007669"/>
    <property type="project" value="TreeGrafter"/>
</dbReference>
<gene>
    <name evidence="2" type="ORF">SAMN02982922_3836</name>
</gene>
<dbReference type="NCBIfam" id="NF010147">
    <property type="entry name" value="PRK13623.1"/>
    <property type="match status" value="1"/>
</dbReference>
<protein>
    <submittedName>
        <fullName evidence="2">Iron-sulfur cluster assembly accessory protein</fullName>
    </submittedName>
</protein>
<name>A0A1X7PD78_9HYPH</name>
<dbReference type="OrthoDB" id="9801228at2"/>
<dbReference type="Proteomes" id="UP000193083">
    <property type="component" value="Unassembled WGS sequence"/>
</dbReference>
<dbReference type="Pfam" id="PF01521">
    <property type="entry name" value="Fe-S_biosyn"/>
    <property type="match status" value="1"/>
</dbReference>
<dbReference type="InterPro" id="IPR016092">
    <property type="entry name" value="ATAP"/>
</dbReference>
<evidence type="ECO:0000259" key="1">
    <source>
        <dbReference type="Pfam" id="PF01521"/>
    </source>
</evidence>
<proteinExistence type="predicted"/>
<feature type="domain" description="Core" evidence="1">
    <location>
        <begin position="12"/>
        <end position="111"/>
    </location>
</feature>